<sequence length="721" mass="79423">MKSTGDNNNGSNNNWLGFSLSPHMKMEVASDPQHHHQYHHQNHAPTAVSVSAAVPTSFYLSTTPFNNPGISYGVGENDGFHSPLSVMPLKSDGSLCIMEALTRSQPEGMVSSPSPKLEDFLGGATIESHQYSSHEREAMALSLDSMYYHQNPEPETNRQHSLDLQEPFRQQDQQFSVQPHPYYSGIAFQGLYQAPLEGETKGTQLADCNSPIPQMGDDELPCLKNWVARHYSSQSALEQQINSSMVNDGGSSCSVNAMGCGDLQSLSLSMSPGSQSSCITAPRQISPTGAECAAIETKKRGPAKVGQKQPVHRKSIDTFGQRTSQYRGVTRHRWTGRYEAHLWDNSCKKEGQTRKGRQGGYDMEEKAARAYDLAALKYWGPSTHINFPLENYPEELEEMKNMSRQEYVAHLRRHHQHGRWQARIGRVAGNKDLYLGTFSKFLQTFKCFLALFAISSSPTHLSSNFVGLLLCIKSFLKCLIYDISALMSPLKTSDAFVRLLMIYGFTLGLCDTSLILGSTQEEAAEAYDIAAIKFRGVNAVTNFNITRYDVDRIMASNTLLAGELARRNRDTESSVEAIDYNSSTHGNGVLYQSSQEQPNACGESLDQKSMSSGNYRTSFSVALQDLIGIDHSANSSQLVVDESAKRGTLLSNPSSLVTSLSSSREPSPDKTATTMLFAKPPLASKFVSPTTSVTPWFQAAQLRPAAIPMSHLPVFAAWNDT</sequence>
<evidence type="ECO:0000256" key="2">
    <source>
        <dbReference type="ARBA" id="ARBA00023015"/>
    </source>
</evidence>
<name>A0A8X8AP37_POPTO</name>
<evidence type="ECO:0000256" key="6">
    <source>
        <dbReference type="SAM" id="MobiDB-lite"/>
    </source>
</evidence>
<dbReference type="InterPro" id="IPR001471">
    <property type="entry name" value="AP2/ERF_dom"/>
</dbReference>
<feature type="region of interest" description="Disordered" evidence="6">
    <location>
        <begin position="651"/>
        <end position="671"/>
    </location>
</feature>
<evidence type="ECO:0000313" key="9">
    <source>
        <dbReference type="Proteomes" id="UP000886885"/>
    </source>
</evidence>
<evidence type="ECO:0000259" key="7">
    <source>
        <dbReference type="PROSITE" id="PS51032"/>
    </source>
</evidence>
<evidence type="ECO:0000313" key="8">
    <source>
        <dbReference type="EMBL" id="KAG6784420.1"/>
    </source>
</evidence>
<dbReference type="Proteomes" id="UP000886885">
    <property type="component" value="Chromosome 2D"/>
</dbReference>
<dbReference type="GO" id="GO:0003700">
    <property type="term" value="F:DNA-binding transcription factor activity"/>
    <property type="evidence" value="ECO:0007669"/>
    <property type="project" value="InterPro"/>
</dbReference>
<dbReference type="AlphaFoldDB" id="A0A8X8AP37"/>
<dbReference type="GO" id="GO:0005634">
    <property type="term" value="C:nucleus"/>
    <property type="evidence" value="ECO:0007669"/>
    <property type="project" value="UniProtKB-SubCell"/>
</dbReference>
<comment type="caution">
    <text evidence="8">The sequence shown here is derived from an EMBL/GenBank/DDBJ whole genome shotgun (WGS) entry which is preliminary data.</text>
</comment>
<gene>
    <name evidence="8" type="ORF">POTOM_010112</name>
</gene>
<reference evidence="8" key="1">
    <citation type="journal article" date="2020" name="bioRxiv">
        <title>Hybrid origin of Populus tomentosa Carr. identified through genome sequencing and phylogenomic analysis.</title>
        <authorList>
            <person name="An X."/>
            <person name="Gao K."/>
            <person name="Chen Z."/>
            <person name="Li J."/>
            <person name="Yang X."/>
            <person name="Yang X."/>
            <person name="Zhou J."/>
            <person name="Guo T."/>
            <person name="Zhao T."/>
            <person name="Huang S."/>
            <person name="Miao D."/>
            <person name="Khan W.U."/>
            <person name="Rao P."/>
            <person name="Ye M."/>
            <person name="Lei B."/>
            <person name="Liao W."/>
            <person name="Wang J."/>
            <person name="Ji L."/>
            <person name="Li Y."/>
            <person name="Guo B."/>
            <person name="Mustafa N.S."/>
            <person name="Li S."/>
            <person name="Yun Q."/>
            <person name="Keller S.R."/>
            <person name="Mao J."/>
            <person name="Zhang R."/>
            <person name="Strauss S.H."/>
        </authorList>
    </citation>
    <scope>NUCLEOTIDE SEQUENCE</scope>
    <source>
        <strain evidence="8">GM15</strain>
        <tissue evidence="8">Leaf</tissue>
    </source>
</reference>
<feature type="compositionally biased region" description="Polar residues" evidence="6">
    <location>
        <begin position="588"/>
        <end position="598"/>
    </location>
</feature>
<feature type="region of interest" description="Disordered" evidence="6">
    <location>
        <begin position="588"/>
        <end position="608"/>
    </location>
</feature>
<evidence type="ECO:0000256" key="4">
    <source>
        <dbReference type="ARBA" id="ARBA00023163"/>
    </source>
</evidence>
<dbReference type="EMBL" id="JAAWWB010000004">
    <property type="protein sequence ID" value="KAG6784420.1"/>
    <property type="molecule type" value="Genomic_DNA"/>
</dbReference>
<dbReference type="Pfam" id="PF00847">
    <property type="entry name" value="AP2"/>
    <property type="match status" value="1"/>
</dbReference>
<dbReference type="OrthoDB" id="207175at2759"/>
<dbReference type="CDD" id="cd00018">
    <property type="entry name" value="AP2"/>
    <property type="match status" value="1"/>
</dbReference>
<feature type="domain" description="AP2/ERF" evidence="7">
    <location>
        <begin position="325"/>
        <end position="388"/>
    </location>
</feature>
<keyword evidence="5" id="KW-0539">Nucleus</keyword>
<feature type="domain" description="AP2/ERF" evidence="7">
    <location>
        <begin position="406"/>
        <end position="544"/>
    </location>
</feature>
<dbReference type="SMART" id="SM00380">
    <property type="entry name" value="AP2"/>
    <property type="match status" value="2"/>
</dbReference>
<dbReference type="GO" id="GO:0003677">
    <property type="term" value="F:DNA binding"/>
    <property type="evidence" value="ECO:0007669"/>
    <property type="project" value="UniProtKB-KW"/>
</dbReference>
<protein>
    <recommendedName>
        <fullName evidence="7">AP2/ERF domain-containing protein</fullName>
    </recommendedName>
</protein>
<proteinExistence type="predicted"/>
<accession>A0A8X8AP37</accession>
<dbReference type="PANTHER" id="PTHR32467">
    <property type="entry name" value="AP2-LIKE ETHYLENE-RESPONSIVE TRANSCRIPTION FACTOR"/>
    <property type="match status" value="1"/>
</dbReference>
<comment type="subcellular location">
    <subcellularLocation>
        <location evidence="1">Nucleus</location>
    </subcellularLocation>
</comment>
<evidence type="ECO:0000256" key="5">
    <source>
        <dbReference type="ARBA" id="ARBA00023242"/>
    </source>
</evidence>
<organism evidence="8 9">
    <name type="scientific">Populus tomentosa</name>
    <name type="common">Chinese white poplar</name>
    <dbReference type="NCBI Taxonomy" id="118781"/>
    <lineage>
        <taxon>Eukaryota</taxon>
        <taxon>Viridiplantae</taxon>
        <taxon>Streptophyta</taxon>
        <taxon>Embryophyta</taxon>
        <taxon>Tracheophyta</taxon>
        <taxon>Spermatophyta</taxon>
        <taxon>Magnoliopsida</taxon>
        <taxon>eudicotyledons</taxon>
        <taxon>Gunneridae</taxon>
        <taxon>Pentapetalae</taxon>
        <taxon>rosids</taxon>
        <taxon>fabids</taxon>
        <taxon>Malpighiales</taxon>
        <taxon>Salicaceae</taxon>
        <taxon>Saliceae</taxon>
        <taxon>Populus</taxon>
    </lineage>
</organism>
<keyword evidence="2" id="KW-0805">Transcription regulation</keyword>
<dbReference type="FunFam" id="3.30.730.10:FF:000003">
    <property type="entry name" value="AP2-like ethylene-responsive transcription factor ANT"/>
    <property type="match status" value="1"/>
</dbReference>
<keyword evidence="4" id="KW-0804">Transcription</keyword>
<dbReference type="PANTHER" id="PTHR32467:SF157">
    <property type="entry name" value="AP2-LIKE ETHYLENE-RESPONSIVE TRANSCRIPTION FACTOR CRL5"/>
    <property type="match status" value="1"/>
</dbReference>
<evidence type="ECO:0000256" key="3">
    <source>
        <dbReference type="ARBA" id="ARBA00023125"/>
    </source>
</evidence>
<keyword evidence="3" id="KW-0238">DNA-binding</keyword>
<dbReference type="PROSITE" id="PS51032">
    <property type="entry name" value="AP2_ERF"/>
    <property type="match status" value="2"/>
</dbReference>
<evidence type="ECO:0000256" key="1">
    <source>
        <dbReference type="ARBA" id="ARBA00004123"/>
    </source>
</evidence>
<feature type="compositionally biased region" description="Low complexity" evidence="6">
    <location>
        <begin position="651"/>
        <end position="665"/>
    </location>
</feature>
<keyword evidence="9" id="KW-1185">Reference proteome</keyword>